<dbReference type="Proteomes" id="UP000473325">
    <property type="component" value="Unassembled WGS sequence"/>
</dbReference>
<keyword evidence="2" id="KW-1185">Reference proteome</keyword>
<gene>
    <name evidence="1" type="ORF">GRQ65_02540</name>
</gene>
<dbReference type="EMBL" id="WUEK01000001">
    <property type="protein sequence ID" value="MXG88425.1"/>
    <property type="molecule type" value="Genomic_DNA"/>
</dbReference>
<proteinExistence type="predicted"/>
<name>A0A6L7EW60_9ACTN</name>
<comment type="caution">
    <text evidence="1">The sequence shown here is derived from an EMBL/GenBank/DDBJ whole genome shotgun (WGS) entry which is preliminary data.</text>
</comment>
<reference evidence="1 2" key="1">
    <citation type="submission" date="2019-12" db="EMBL/GenBank/DDBJ databases">
        <authorList>
            <person name="Kun Z."/>
        </authorList>
    </citation>
    <scope>NUCLEOTIDE SEQUENCE [LARGE SCALE GENOMIC DNA]</scope>
    <source>
        <strain evidence="1 2">YIM 123512</strain>
    </source>
</reference>
<sequence>MFPDLTDGMLPPGVYDGSWSDVVETFGYNATRQVQLAGLRQLSLGLARAGCRAIWLDGSFVTDKGRPGDYDACWDPTGVDGGLVDPLLLNYPRTRAAAKAKYLGDIFINGVEGGSGMAFVDFFQVCRDGTAKGIIRFNPGEVS</sequence>
<evidence type="ECO:0000313" key="1">
    <source>
        <dbReference type="EMBL" id="MXG88425.1"/>
    </source>
</evidence>
<organism evidence="1 2">
    <name type="scientific">Nocardioides flavescens</name>
    <dbReference type="NCBI Taxonomy" id="2691959"/>
    <lineage>
        <taxon>Bacteria</taxon>
        <taxon>Bacillati</taxon>
        <taxon>Actinomycetota</taxon>
        <taxon>Actinomycetes</taxon>
        <taxon>Propionibacteriales</taxon>
        <taxon>Nocardioidaceae</taxon>
        <taxon>Nocardioides</taxon>
    </lineage>
</organism>
<dbReference type="AlphaFoldDB" id="A0A6L7EW60"/>
<evidence type="ECO:0000313" key="2">
    <source>
        <dbReference type="Proteomes" id="UP000473325"/>
    </source>
</evidence>
<dbReference type="Pfam" id="PF22014">
    <property type="entry name" value="DUF6932"/>
    <property type="match status" value="1"/>
</dbReference>
<protein>
    <submittedName>
        <fullName evidence="1">Uncharacterized protein</fullName>
    </submittedName>
</protein>
<dbReference type="InterPro" id="IPR053860">
    <property type="entry name" value="DUF6932"/>
</dbReference>
<accession>A0A6L7EW60</accession>
<dbReference type="RefSeq" id="WP_160874787.1">
    <property type="nucleotide sequence ID" value="NZ_WUEK01000001.1"/>
</dbReference>